<keyword evidence="3" id="KW-1185">Reference proteome</keyword>
<accession>A0ABY5YV14</accession>
<keyword evidence="1" id="KW-0472">Membrane</keyword>
<evidence type="ECO:0000256" key="1">
    <source>
        <dbReference type="SAM" id="Phobius"/>
    </source>
</evidence>
<organism evidence="2 3">
    <name type="scientific">Arthrobacter zhaoxinii</name>
    <dbReference type="NCBI Taxonomy" id="2964616"/>
    <lineage>
        <taxon>Bacteria</taxon>
        <taxon>Bacillati</taxon>
        <taxon>Actinomycetota</taxon>
        <taxon>Actinomycetes</taxon>
        <taxon>Micrococcales</taxon>
        <taxon>Micrococcaceae</taxon>
        <taxon>Arthrobacter</taxon>
    </lineage>
</organism>
<dbReference type="Proteomes" id="UP001059859">
    <property type="component" value="Chromosome"/>
</dbReference>
<sequence>MTSSPGFKSAVHEALALLGLALICGLLVSWAVYSGLDHSYGFEIISVLTIGILGGALLRGFAQGNRLTIVFYSLVAAEAVLLYQCPQPWFGLWPVLIPGNAMGFMVGRAARLVVLASKPKPRDVWAVNGIEDPRSDSAKAKAMDALSSWDAGESGTFRVQRDDAEFTAVGNPETGFIVHCTPDRQDEGKWRMLGADDADVVEIRLLSGPAYAPRGVLTDLAATSKALLGFFHHRGPDPELSWSEGEDVRTYRFGQMSR</sequence>
<keyword evidence="1" id="KW-1133">Transmembrane helix</keyword>
<dbReference type="RefSeq" id="WP_260652686.1">
    <property type="nucleotide sequence ID" value="NZ_CP104275.1"/>
</dbReference>
<evidence type="ECO:0000313" key="2">
    <source>
        <dbReference type="EMBL" id="UWX97485.1"/>
    </source>
</evidence>
<evidence type="ECO:0000313" key="3">
    <source>
        <dbReference type="Proteomes" id="UP001059859"/>
    </source>
</evidence>
<protein>
    <submittedName>
        <fullName evidence="2">Uncharacterized protein</fullName>
    </submittedName>
</protein>
<feature type="transmembrane region" description="Helical" evidence="1">
    <location>
        <begin position="39"/>
        <end position="58"/>
    </location>
</feature>
<name>A0ABY5YV14_9MICC</name>
<dbReference type="EMBL" id="CP104275">
    <property type="protein sequence ID" value="UWX97485.1"/>
    <property type="molecule type" value="Genomic_DNA"/>
</dbReference>
<reference evidence="2" key="1">
    <citation type="submission" date="2022-09" db="EMBL/GenBank/DDBJ databases">
        <title>Novel species in genus Arthrobacter.</title>
        <authorList>
            <person name="Liu Y."/>
        </authorList>
    </citation>
    <scope>NUCLEOTIDE SEQUENCE</scope>
    <source>
        <strain evidence="2">Zg-Y815</strain>
    </source>
</reference>
<proteinExistence type="predicted"/>
<keyword evidence="1" id="KW-0812">Transmembrane</keyword>
<feature type="transmembrane region" description="Helical" evidence="1">
    <location>
        <begin position="12"/>
        <end position="33"/>
    </location>
</feature>
<gene>
    <name evidence="2" type="ORF">N2K95_01970</name>
</gene>